<feature type="compositionally biased region" description="Polar residues" evidence="2">
    <location>
        <begin position="54"/>
        <end position="64"/>
    </location>
</feature>
<sequence>RGLVGVVSWGVGCAHDDFPGVYTPVSAEYRWIKEEVCKRSSHPPASLGCGGGSTAQTSNPQQNDLFEADDSEPNQSTAYLFISNSSG</sequence>
<gene>
    <name evidence="4" type="ORF">THAOC_06831</name>
</gene>
<dbReference type="EMBL" id="AGNL01006891">
    <property type="protein sequence ID" value="EJK71704.1"/>
    <property type="molecule type" value="Genomic_DNA"/>
</dbReference>
<feature type="non-terminal residue" evidence="4">
    <location>
        <position position="1"/>
    </location>
</feature>
<organism evidence="4 5">
    <name type="scientific">Thalassiosira oceanica</name>
    <name type="common">Marine diatom</name>
    <dbReference type="NCBI Taxonomy" id="159749"/>
    <lineage>
        <taxon>Eukaryota</taxon>
        <taxon>Sar</taxon>
        <taxon>Stramenopiles</taxon>
        <taxon>Ochrophyta</taxon>
        <taxon>Bacillariophyta</taxon>
        <taxon>Coscinodiscophyceae</taxon>
        <taxon>Thalassiosirophycidae</taxon>
        <taxon>Thalassiosirales</taxon>
        <taxon>Thalassiosiraceae</taxon>
        <taxon>Thalassiosira</taxon>
    </lineage>
</organism>
<dbReference type="GO" id="GO:0006508">
    <property type="term" value="P:proteolysis"/>
    <property type="evidence" value="ECO:0007669"/>
    <property type="project" value="InterPro"/>
</dbReference>
<accession>K0T3Q2</accession>
<keyword evidence="1" id="KW-0843">Virulence</keyword>
<dbReference type="InterPro" id="IPR001254">
    <property type="entry name" value="Trypsin_dom"/>
</dbReference>
<comment type="caution">
    <text evidence="4">The sequence shown here is derived from an EMBL/GenBank/DDBJ whole genome shotgun (WGS) entry which is preliminary data.</text>
</comment>
<dbReference type="GO" id="GO:0004252">
    <property type="term" value="F:serine-type endopeptidase activity"/>
    <property type="evidence" value="ECO:0007669"/>
    <property type="project" value="InterPro"/>
</dbReference>
<feature type="domain" description="Peptidase S1" evidence="3">
    <location>
        <begin position="3"/>
        <end position="32"/>
    </location>
</feature>
<dbReference type="InterPro" id="IPR043504">
    <property type="entry name" value="Peptidase_S1_PA_chymotrypsin"/>
</dbReference>
<reference evidence="4 5" key="1">
    <citation type="journal article" date="2012" name="Genome Biol.">
        <title>Genome and low-iron response of an oceanic diatom adapted to chronic iron limitation.</title>
        <authorList>
            <person name="Lommer M."/>
            <person name="Specht M."/>
            <person name="Roy A.S."/>
            <person name="Kraemer L."/>
            <person name="Andreson R."/>
            <person name="Gutowska M.A."/>
            <person name="Wolf J."/>
            <person name="Bergner S.V."/>
            <person name="Schilhabel M.B."/>
            <person name="Klostermeier U.C."/>
            <person name="Beiko R.G."/>
            <person name="Rosenstiel P."/>
            <person name="Hippler M."/>
            <person name="Laroche J."/>
        </authorList>
    </citation>
    <scope>NUCLEOTIDE SEQUENCE [LARGE SCALE GENOMIC DNA]</scope>
    <source>
        <strain evidence="4 5">CCMP1005</strain>
    </source>
</reference>
<evidence type="ECO:0000313" key="5">
    <source>
        <dbReference type="Proteomes" id="UP000266841"/>
    </source>
</evidence>
<dbReference type="Proteomes" id="UP000266841">
    <property type="component" value="Unassembled WGS sequence"/>
</dbReference>
<dbReference type="OrthoDB" id="46524at2759"/>
<dbReference type="Pfam" id="PF00089">
    <property type="entry name" value="Trypsin"/>
    <property type="match status" value="1"/>
</dbReference>
<proteinExistence type="predicted"/>
<evidence type="ECO:0000256" key="2">
    <source>
        <dbReference type="SAM" id="MobiDB-lite"/>
    </source>
</evidence>
<name>K0T3Q2_THAOC</name>
<evidence type="ECO:0000313" key="4">
    <source>
        <dbReference type="EMBL" id="EJK71704.1"/>
    </source>
</evidence>
<keyword evidence="5" id="KW-1185">Reference proteome</keyword>
<protein>
    <recommendedName>
        <fullName evidence="3">Peptidase S1 domain-containing protein</fullName>
    </recommendedName>
</protein>
<evidence type="ECO:0000259" key="3">
    <source>
        <dbReference type="Pfam" id="PF00089"/>
    </source>
</evidence>
<evidence type="ECO:0000256" key="1">
    <source>
        <dbReference type="ARBA" id="ARBA00023026"/>
    </source>
</evidence>
<dbReference type="AlphaFoldDB" id="K0T3Q2"/>
<dbReference type="Gene3D" id="2.40.10.10">
    <property type="entry name" value="Trypsin-like serine proteases"/>
    <property type="match status" value="1"/>
</dbReference>
<dbReference type="InterPro" id="IPR009003">
    <property type="entry name" value="Peptidase_S1_PA"/>
</dbReference>
<dbReference type="SUPFAM" id="SSF50494">
    <property type="entry name" value="Trypsin-like serine proteases"/>
    <property type="match status" value="1"/>
</dbReference>
<feature type="region of interest" description="Disordered" evidence="2">
    <location>
        <begin position="40"/>
        <end position="75"/>
    </location>
</feature>